<sequence length="371" mass="42070">SSSKRCFFYRTDLLVDICESLSKENFYEALKRLLILVGKGWPVGIQNSATRIKPLGSFMSIKMMLQRKLIGLQLYSVMLVIFLPWVEAYKTVVLVHGLNCGADSFEDTKQKILDVHPGTNVILLKYFENLRTLDPLPGQLDLVVSELDKIMKKHPDGIHLLCHSQGGLMCLGAVLNLNHTIETFISLSGPLFGQYGVPAGVFDEVPIMKPLLNLSRELVSIPIYSDLFQGAVSIANYWKDPRDSMIEAYEYYSNYVPVILNDPRSRYYNQKDAAIRKENFLRLKNLVLVGGPGDEIITPWQSALFGFYGNDPFSETMLNMTETKMYQDDWFGLKTQNDQGRVTSYVIPGIDHDSWPGSDFVLKLAVYPWLT</sequence>
<dbReference type="OrthoDB" id="155976at2759"/>
<keyword evidence="6" id="KW-0458">Lysosome</keyword>
<keyword evidence="12" id="KW-1185">Reference proteome</keyword>
<comment type="similarity">
    <text evidence="2">Belongs to the palmitoyl-protein thioesterase family.</text>
</comment>
<dbReference type="EC" id="3.1.2.2" evidence="7"/>
<proteinExistence type="inferred from homology"/>
<dbReference type="PANTHER" id="PTHR11247:SF27">
    <property type="entry name" value="LYSOSOMAL THIOESTERASE PPT2"/>
    <property type="match status" value="1"/>
</dbReference>
<evidence type="ECO:0000313" key="12">
    <source>
        <dbReference type="Proteomes" id="UP000594262"/>
    </source>
</evidence>
<keyword evidence="10" id="KW-0812">Transmembrane</keyword>
<evidence type="ECO:0000256" key="6">
    <source>
        <dbReference type="ARBA" id="ARBA00023228"/>
    </source>
</evidence>
<evidence type="ECO:0000313" key="11">
    <source>
        <dbReference type="EnsemblMetazoa" id="CLYHEMP000827.1"/>
    </source>
</evidence>
<keyword evidence="5" id="KW-0325">Glycoprotein</keyword>
<keyword evidence="10" id="KW-1133">Transmembrane helix</keyword>
<organism evidence="11 12">
    <name type="scientific">Clytia hemisphaerica</name>
    <dbReference type="NCBI Taxonomy" id="252671"/>
    <lineage>
        <taxon>Eukaryota</taxon>
        <taxon>Metazoa</taxon>
        <taxon>Cnidaria</taxon>
        <taxon>Hydrozoa</taxon>
        <taxon>Hydroidolina</taxon>
        <taxon>Leptothecata</taxon>
        <taxon>Obeliida</taxon>
        <taxon>Clytiidae</taxon>
        <taxon>Clytia</taxon>
    </lineage>
</organism>
<dbReference type="AlphaFoldDB" id="A0A7M5TRP7"/>
<evidence type="ECO:0000256" key="10">
    <source>
        <dbReference type="SAM" id="Phobius"/>
    </source>
</evidence>
<evidence type="ECO:0000256" key="9">
    <source>
        <dbReference type="ARBA" id="ARBA00093353"/>
    </source>
</evidence>
<evidence type="ECO:0000256" key="8">
    <source>
        <dbReference type="ARBA" id="ARBA00093223"/>
    </source>
</evidence>
<reference evidence="11" key="1">
    <citation type="submission" date="2021-01" db="UniProtKB">
        <authorList>
            <consortium name="EnsemblMetazoa"/>
        </authorList>
    </citation>
    <scope>IDENTIFICATION</scope>
</reference>
<feature type="transmembrane region" description="Helical" evidence="10">
    <location>
        <begin position="69"/>
        <end position="86"/>
    </location>
</feature>
<dbReference type="Proteomes" id="UP000594262">
    <property type="component" value="Unplaced"/>
</dbReference>
<keyword evidence="10" id="KW-0472">Membrane</keyword>
<dbReference type="InterPro" id="IPR029058">
    <property type="entry name" value="AB_hydrolase_fold"/>
</dbReference>
<name>A0A7M5TRP7_9CNID</name>
<evidence type="ECO:0000256" key="2">
    <source>
        <dbReference type="ARBA" id="ARBA00010758"/>
    </source>
</evidence>
<comment type="function">
    <text evidence="9">Catalyzes the cleavage of thioester bonds from S-palmitoyl-CoA or S-palmitoyl-N-acetylcysteamine (unbranched structures) but does not have activity against palmitoylcysteine or palmitoylated proteins, branched structures or bulky head groups. Conversely, hydrolyzes both long and short chain fatty acyl-CoA substrate.</text>
</comment>
<keyword evidence="3" id="KW-0732">Signal</keyword>
<dbReference type="Pfam" id="PF02089">
    <property type="entry name" value="Palm_thioest"/>
    <property type="match status" value="1"/>
</dbReference>
<evidence type="ECO:0000256" key="4">
    <source>
        <dbReference type="ARBA" id="ARBA00022801"/>
    </source>
</evidence>
<comment type="subcellular location">
    <subcellularLocation>
        <location evidence="1">Lysosome</location>
    </subcellularLocation>
</comment>
<evidence type="ECO:0000256" key="7">
    <source>
        <dbReference type="ARBA" id="ARBA00038848"/>
    </source>
</evidence>
<evidence type="ECO:0000256" key="3">
    <source>
        <dbReference type="ARBA" id="ARBA00022729"/>
    </source>
</evidence>
<evidence type="ECO:0000256" key="5">
    <source>
        <dbReference type="ARBA" id="ARBA00023180"/>
    </source>
</evidence>
<keyword evidence="4" id="KW-0378">Hydrolase</keyword>
<dbReference type="GO" id="GO:0005764">
    <property type="term" value="C:lysosome"/>
    <property type="evidence" value="ECO:0007669"/>
    <property type="project" value="UniProtKB-SubCell"/>
</dbReference>
<dbReference type="GO" id="GO:0016790">
    <property type="term" value="F:thiolester hydrolase activity"/>
    <property type="evidence" value="ECO:0007669"/>
    <property type="project" value="TreeGrafter"/>
</dbReference>
<comment type="catalytic activity">
    <reaction evidence="8">
        <text>S-hexadecanoyl-N-acetylcysteamine + H2O = N-acetylcysteamine + hexadecanoate + H(+)</text>
        <dbReference type="Rhea" id="RHEA:84099"/>
        <dbReference type="ChEBI" id="CHEBI:7896"/>
        <dbReference type="ChEBI" id="CHEBI:15377"/>
        <dbReference type="ChEBI" id="CHEBI:15378"/>
        <dbReference type="ChEBI" id="CHEBI:74410"/>
        <dbReference type="ChEBI" id="CHEBI:233601"/>
    </reaction>
</comment>
<dbReference type="Gene3D" id="3.40.50.1820">
    <property type="entry name" value="alpha/beta hydrolase"/>
    <property type="match status" value="1"/>
</dbReference>
<accession>A0A7M5TRP7</accession>
<evidence type="ECO:0000256" key="1">
    <source>
        <dbReference type="ARBA" id="ARBA00004371"/>
    </source>
</evidence>
<dbReference type="SUPFAM" id="SSF53474">
    <property type="entry name" value="alpha/beta-Hydrolases"/>
    <property type="match status" value="1"/>
</dbReference>
<dbReference type="PANTHER" id="PTHR11247">
    <property type="entry name" value="PALMITOYL-PROTEIN THIOESTERASE/DOLICHYLDIPHOSPHATASE 1"/>
    <property type="match status" value="1"/>
</dbReference>
<dbReference type="EnsemblMetazoa" id="CLYHEMT000827.1">
    <property type="protein sequence ID" value="CLYHEMP000827.1"/>
    <property type="gene ID" value="CLYHEMG000827"/>
</dbReference>
<protein>
    <recommendedName>
        <fullName evidence="7">palmitoyl-CoA hydrolase</fullName>
        <ecNumber evidence="7">3.1.2.2</ecNumber>
    </recommendedName>
</protein>